<dbReference type="Pfam" id="PF12836">
    <property type="entry name" value="HHH_3"/>
    <property type="match status" value="1"/>
</dbReference>
<dbReference type="AlphaFoldDB" id="A0AAV8Y1J1"/>
<dbReference type="InterPro" id="IPR012340">
    <property type="entry name" value="NA-bd_OB-fold"/>
</dbReference>
<dbReference type="Pfam" id="PF16921">
    <property type="entry name" value="Tex_YqgF"/>
    <property type="match status" value="1"/>
</dbReference>
<dbReference type="Gene3D" id="1.10.3500.10">
    <property type="entry name" value="Tex N-terminal region-like"/>
    <property type="match status" value="1"/>
</dbReference>
<dbReference type="Pfam" id="PF22706">
    <property type="entry name" value="Tex_central_region"/>
    <property type="match status" value="1"/>
</dbReference>
<dbReference type="Gene3D" id="2.40.50.140">
    <property type="entry name" value="Nucleic acid-binding proteins"/>
    <property type="match status" value="1"/>
</dbReference>
<dbReference type="InterPro" id="IPR006641">
    <property type="entry name" value="YqgF/RNaseH-like_dom"/>
</dbReference>
<dbReference type="PROSITE" id="PS50126">
    <property type="entry name" value="S1"/>
    <property type="match status" value="1"/>
</dbReference>
<gene>
    <name evidence="2" type="ORF">NQ318_016242</name>
</gene>
<dbReference type="GO" id="GO:0006139">
    <property type="term" value="P:nucleobase-containing compound metabolic process"/>
    <property type="evidence" value="ECO:0007669"/>
    <property type="project" value="InterPro"/>
</dbReference>
<sequence length="636" mass="71942">MKAINKLGSLNPKLEKTIKSVRSMEELEIIYAPFKPGGKRTLAERAKELGLQEPAMYVLNNVEVDLNSYILPEKKELSKIEDVEKGIIHIIAYTIATDTEMLSYLRQLRTEINFIIETKKSHSKQDSKSKLSVKKEVKGKLVDESKFENYFDYKIPVKYIKPHQILAINRGEHNKILSVKVVVPDFFFNTFFQFCTNKWTKNGKFDSDRKRIIEEAIKDSYNRLVQPLIVREIRAELRTKAEKASVDVFSTNLKQLLLTAPIKGQPILAIDPGYSNGCKLALVSQTGSLLASNVIYLHKSKGKSDFGNAEVLKNMLEEHDCTLIALGNGTACRETEEWLTHLIQQKIFSSRDVHYCIGCLKNQVHSEKFQLLKMSLARRVQDPLAELVKVEPQHLGVGIRIAGLSEKRATQIINYREENGPFLYRKQLTDVSGIGVKIFEQCAGFLRVGPTDAREASEDLGELNFINTVKSSHLSITDLSEELGSTEETMKLILEALSKPLNYDLRTEFSQAPLFKKGLISIYDISVGTVLTGRIKNVTHFGCFVDIGVGTDGLIHNSKLNGFNLQIGDRTEAKVINLDINKKRIGLEAVRKFYGWFCIPLVELDRNDSRLYFPRRATDMTKHAEKVLLSKVGGKK</sequence>
<dbReference type="InterPro" id="IPR010994">
    <property type="entry name" value="RuvA_2-like"/>
</dbReference>
<dbReference type="InterPro" id="IPR012337">
    <property type="entry name" value="RNaseH-like_sf"/>
</dbReference>
<dbReference type="SUPFAM" id="SSF50249">
    <property type="entry name" value="Nucleic acid-binding proteins"/>
    <property type="match status" value="1"/>
</dbReference>
<dbReference type="EMBL" id="JAPWTK010000269">
    <property type="protein sequence ID" value="KAJ8944044.1"/>
    <property type="molecule type" value="Genomic_DNA"/>
</dbReference>
<dbReference type="GO" id="GO:0003729">
    <property type="term" value="F:mRNA binding"/>
    <property type="evidence" value="ECO:0007669"/>
    <property type="project" value="TreeGrafter"/>
</dbReference>
<dbReference type="PANTHER" id="PTHR10724">
    <property type="entry name" value="30S RIBOSOMAL PROTEIN S1"/>
    <property type="match status" value="1"/>
</dbReference>
<dbReference type="Proteomes" id="UP001162162">
    <property type="component" value="Unassembled WGS sequence"/>
</dbReference>
<protein>
    <recommendedName>
        <fullName evidence="1">S1 motif domain-containing protein</fullName>
    </recommendedName>
</protein>
<organism evidence="2 3">
    <name type="scientific">Aromia moschata</name>
    <dbReference type="NCBI Taxonomy" id="1265417"/>
    <lineage>
        <taxon>Eukaryota</taxon>
        <taxon>Metazoa</taxon>
        <taxon>Ecdysozoa</taxon>
        <taxon>Arthropoda</taxon>
        <taxon>Hexapoda</taxon>
        <taxon>Insecta</taxon>
        <taxon>Pterygota</taxon>
        <taxon>Neoptera</taxon>
        <taxon>Endopterygota</taxon>
        <taxon>Coleoptera</taxon>
        <taxon>Polyphaga</taxon>
        <taxon>Cucujiformia</taxon>
        <taxon>Chrysomeloidea</taxon>
        <taxon>Cerambycidae</taxon>
        <taxon>Cerambycinae</taxon>
        <taxon>Callichromatini</taxon>
        <taxon>Aromia</taxon>
    </lineage>
</organism>
<dbReference type="Gene3D" id="1.10.150.310">
    <property type="entry name" value="Tex RuvX-like domain-like"/>
    <property type="match status" value="1"/>
</dbReference>
<dbReference type="InterPro" id="IPR032639">
    <property type="entry name" value="Tex_YqgF"/>
</dbReference>
<proteinExistence type="predicted"/>
<feature type="domain" description="S1 motif" evidence="1">
    <location>
        <begin position="528"/>
        <end position="590"/>
    </location>
</feature>
<keyword evidence="3" id="KW-1185">Reference proteome</keyword>
<dbReference type="InterPro" id="IPR055179">
    <property type="entry name" value="Tex-like_central_region"/>
</dbReference>
<evidence type="ECO:0000313" key="3">
    <source>
        <dbReference type="Proteomes" id="UP001162162"/>
    </source>
</evidence>
<name>A0AAV8Y1J1_9CUCU</name>
<accession>A0AAV8Y1J1</accession>
<dbReference type="InterPro" id="IPR050437">
    <property type="entry name" value="Ribos_protein_bS1-like"/>
</dbReference>
<evidence type="ECO:0000313" key="2">
    <source>
        <dbReference type="EMBL" id="KAJ8944044.1"/>
    </source>
</evidence>
<dbReference type="InterPro" id="IPR003029">
    <property type="entry name" value="S1_domain"/>
</dbReference>
<dbReference type="GO" id="GO:0006412">
    <property type="term" value="P:translation"/>
    <property type="evidence" value="ECO:0007669"/>
    <property type="project" value="TreeGrafter"/>
</dbReference>
<dbReference type="SUPFAM" id="SSF47781">
    <property type="entry name" value="RuvA domain 2-like"/>
    <property type="match status" value="1"/>
</dbReference>
<comment type="caution">
    <text evidence="2">The sequence shown here is derived from an EMBL/GenBank/DDBJ whole genome shotgun (WGS) entry which is preliminary data.</text>
</comment>
<dbReference type="Pfam" id="PF00575">
    <property type="entry name" value="S1"/>
    <property type="match status" value="1"/>
</dbReference>
<evidence type="ECO:0000259" key="1">
    <source>
        <dbReference type="PROSITE" id="PS50126"/>
    </source>
</evidence>
<dbReference type="SUPFAM" id="SSF158832">
    <property type="entry name" value="Tex N-terminal region-like"/>
    <property type="match status" value="1"/>
</dbReference>
<dbReference type="SUPFAM" id="SSF53098">
    <property type="entry name" value="Ribonuclease H-like"/>
    <property type="match status" value="1"/>
</dbReference>
<dbReference type="SMART" id="SM00316">
    <property type="entry name" value="S1"/>
    <property type="match status" value="1"/>
</dbReference>
<dbReference type="SMART" id="SM00732">
    <property type="entry name" value="YqgFc"/>
    <property type="match status" value="1"/>
</dbReference>
<reference evidence="2" key="1">
    <citation type="journal article" date="2023" name="Insect Mol. Biol.">
        <title>Genome sequencing provides insights into the evolution of gene families encoding plant cell wall-degrading enzymes in longhorned beetles.</title>
        <authorList>
            <person name="Shin N.R."/>
            <person name="Okamura Y."/>
            <person name="Kirsch R."/>
            <person name="Pauchet Y."/>
        </authorList>
    </citation>
    <scope>NUCLEOTIDE SEQUENCE</scope>
    <source>
        <strain evidence="2">AMC_N1</strain>
    </source>
</reference>
<dbReference type="InterPro" id="IPR023323">
    <property type="entry name" value="Tex-like_dom_sf"/>
</dbReference>
<dbReference type="GO" id="GO:0003735">
    <property type="term" value="F:structural constituent of ribosome"/>
    <property type="evidence" value="ECO:0007669"/>
    <property type="project" value="TreeGrafter"/>
</dbReference>
<dbReference type="PANTHER" id="PTHR10724:SF10">
    <property type="entry name" value="S1 RNA-BINDING DOMAIN-CONTAINING PROTEIN 1"/>
    <property type="match status" value="1"/>
</dbReference>